<comment type="caution">
    <text evidence="2">The sequence shown here is derived from an EMBL/GenBank/DDBJ whole genome shotgun (WGS) entry which is preliminary data.</text>
</comment>
<gene>
    <name evidence="2" type="ORF">PHMEG_0006776</name>
</gene>
<proteinExistence type="predicted"/>
<name>A0A225WQ72_9STRA</name>
<reference evidence="3" key="1">
    <citation type="submission" date="2017-03" db="EMBL/GenBank/DDBJ databases">
        <title>Phytopthora megakarya and P. palmivora, two closely related causual agents of cacao black pod achieved similar genome size and gene model numbers by different mechanisms.</title>
        <authorList>
            <person name="Ali S."/>
            <person name="Shao J."/>
            <person name="Larry D.J."/>
            <person name="Kronmiller B."/>
            <person name="Shen D."/>
            <person name="Strem M.D."/>
            <person name="Melnick R.L."/>
            <person name="Guiltinan M.J."/>
            <person name="Tyler B.M."/>
            <person name="Meinhardt L.W."/>
            <person name="Bailey B.A."/>
        </authorList>
    </citation>
    <scope>NUCLEOTIDE SEQUENCE [LARGE SCALE GENOMIC DNA]</scope>
    <source>
        <strain evidence="3">zdho120</strain>
    </source>
</reference>
<dbReference type="AlphaFoldDB" id="A0A225WQ72"/>
<keyword evidence="3" id="KW-1185">Reference proteome</keyword>
<sequence length="124" mass="14130">MFGLDGTHSKIAKYRRVVLTFVGRDGKGNNLTVAFGIVHSENEDNIQWFFRDCCAADLTFDAIPLFCDCDHIIGASEKLALDGIRLNIKFCTIHIIRNVRKELKHRGQDIANAIFQRRRASHRS</sequence>
<feature type="domain" description="MULE transposase" evidence="1">
    <location>
        <begin position="3"/>
        <end position="98"/>
    </location>
</feature>
<dbReference type="Pfam" id="PF10551">
    <property type="entry name" value="MULE"/>
    <property type="match status" value="1"/>
</dbReference>
<organism evidence="2 3">
    <name type="scientific">Phytophthora megakarya</name>
    <dbReference type="NCBI Taxonomy" id="4795"/>
    <lineage>
        <taxon>Eukaryota</taxon>
        <taxon>Sar</taxon>
        <taxon>Stramenopiles</taxon>
        <taxon>Oomycota</taxon>
        <taxon>Peronosporomycetes</taxon>
        <taxon>Peronosporales</taxon>
        <taxon>Peronosporaceae</taxon>
        <taxon>Phytophthora</taxon>
    </lineage>
</organism>
<dbReference type="OrthoDB" id="165010at2759"/>
<protein>
    <recommendedName>
        <fullName evidence="1">MULE transposase domain-containing protein</fullName>
    </recommendedName>
</protein>
<accession>A0A225WQ72</accession>
<dbReference type="EMBL" id="NBNE01000498">
    <property type="protein sequence ID" value="OWZ19030.1"/>
    <property type="molecule type" value="Genomic_DNA"/>
</dbReference>
<evidence type="ECO:0000259" key="1">
    <source>
        <dbReference type="Pfam" id="PF10551"/>
    </source>
</evidence>
<evidence type="ECO:0000313" key="2">
    <source>
        <dbReference type="EMBL" id="OWZ19030.1"/>
    </source>
</evidence>
<evidence type="ECO:0000313" key="3">
    <source>
        <dbReference type="Proteomes" id="UP000198211"/>
    </source>
</evidence>
<dbReference type="Proteomes" id="UP000198211">
    <property type="component" value="Unassembled WGS sequence"/>
</dbReference>
<dbReference type="InterPro" id="IPR018289">
    <property type="entry name" value="MULE_transposase_dom"/>
</dbReference>